<dbReference type="Proteomes" id="UP000237819">
    <property type="component" value="Unassembled WGS sequence"/>
</dbReference>
<dbReference type="AlphaFoldDB" id="A0A2S8GBE1"/>
<gene>
    <name evidence="2" type="ORF">C5Y93_31500</name>
</gene>
<protein>
    <submittedName>
        <fullName evidence="2">Uncharacterized protein</fullName>
    </submittedName>
</protein>
<accession>A0A2S8GBE1</accession>
<keyword evidence="1" id="KW-1133">Transmembrane helix</keyword>
<reference evidence="2 3" key="1">
    <citation type="submission" date="2018-02" db="EMBL/GenBank/DDBJ databases">
        <title>Comparative genomes isolates from brazilian mangrove.</title>
        <authorList>
            <person name="Araujo J.E."/>
            <person name="Taketani R.G."/>
            <person name="Silva M.C.P."/>
            <person name="Loureco M.V."/>
            <person name="Andreote F.D."/>
        </authorList>
    </citation>
    <scope>NUCLEOTIDE SEQUENCE [LARGE SCALE GENOMIC DNA]</scope>
    <source>
        <strain evidence="2 3">Nap-Phe MGV</strain>
    </source>
</reference>
<organism evidence="2 3">
    <name type="scientific">Blastopirellula marina</name>
    <dbReference type="NCBI Taxonomy" id="124"/>
    <lineage>
        <taxon>Bacteria</taxon>
        <taxon>Pseudomonadati</taxon>
        <taxon>Planctomycetota</taxon>
        <taxon>Planctomycetia</taxon>
        <taxon>Pirellulales</taxon>
        <taxon>Pirellulaceae</taxon>
        <taxon>Blastopirellula</taxon>
    </lineage>
</organism>
<dbReference type="EMBL" id="PUHZ01000026">
    <property type="protein sequence ID" value="PQO41630.1"/>
    <property type="molecule type" value="Genomic_DNA"/>
</dbReference>
<keyword evidence="1" id="KW-0472">Membrane</keyword>
<evidence type="ECO:0000256" key="1">
    <source>
        <dbReference type="SAM" id="Phobius"/>
    </source>
</evidence>
<evidence type="ECO:0000313" key="3">
    <source>
        <dbReference type="Proteomes" id="UP000237819"/>
    </source>
</evidence>
<keyword evidence="1" id="KW-0812">Transmembrane</keyword>
<evidence type="ECO:0000313" key="2">
    <source>
        <dbReference type="EMBL" id="PQO41630.1"/>
    </source>
</evidence>
<sequence>MSNDDRFSADDHYTMRPAKKSSGGRWVFGIVGCVVAAVFAPFLLMCGCCGGLMQWGMNEKGKEMIAAVEADETFQAEIGQDATASINWSASMSAGEDIMVFDVSGEKGSGQIFVHEPGDIIEKIVLHKGSEEWDLTFDPEMVNESSMDEEMVAAIEGDETIQKEIGAITICQMDLGESIKEDDPDVFVYTIVGDKGRGEISAKFDDDDRIIWAKLKKDGQTYDLKLWTPLGEIENELDKL</sequence>
<dbReference type="RefSeq" id="WP_105339454.1">
    <property type="nucleotide sequence ID" value="NZ_PUHZ01000026.1"/>
</dbReference>
<name>A0A2S8GBE1_9BACT</name>
<feature type="transmembrane region" description="Helical" evidence="1">
    <location>
        <begin position="26"/>
        <end position="52"/>
    </location>
</feature>
<comment type="caution">
    <text evidence="2">The sequence shown here is derived from an EMBL/GenBank/DDBJ whole genome shotgun (WGS) entry which is preliminary data.</text>
</comment>
<proteinExistence type="predicted"/>
<dbReference type="OrthoDB" id="272781at2"/>